<keyword evidence="1" id="KW-0812">Transmembrane</keyword>
<gene>
    <name evidence="2" type="ORF">L248_2195</name>
</gene>
<feature type="transmembrane region" description="Helical" evidence="1">
    <location>
        <begin position="108"/>
        <end position="129"/>
    </location>
</feature>
<proteinExistence type="predicted"/>
<reference evidence="3" key="1">
    <citation type="journal article" date="2013" name="Genome Announc.">
        <title>Whole-Genome Sequencing of Lactobacillus shenzhenensis Strain LY-73T.</title>
        <authorList>
            <person name="Lin Z."/>
            <person name="Liu Z."/>
            <person name="Yang R."/>
            <person name="Zou Y."/>
            <person name="Wan D."/>
            <person name="Chen J."/>
            <person name="Guo M."/>
            <person name="Zhao J."/>
            <person name="Fang C."/>
            <person name="Yang R."/>
            <person name="Liu F."/>
        </authorList>
    </citation>
    <scope>NUCLEOTIDE SEQUENCE [LARGE SCALE GENOMIC DNA]</scope>
    <source>
        <strain evidence="3">LY-73</strain>
    </source>
</reference>
<organism evidence="2 3">
    <name type="scientific">Schleiferilactobacillus shenzhenensis LY-73</name>
    <dbReference type="NCBI Taxonomy" id="1231336"/>
    <lineage>
        <taxon>Bacteria</taxon>
        <taxon>Bacillati</taxon>
        <taxon>Bacillota</taxon>
        <taxon>Bacilli</taxon>
        <taxon>Lactobacillales</taxon>
        <taxon>Lactobacillaceae</taxon>
        <taxon>Schleiferilactobacillus</taxon>
    </lineage>
</organism>
<keyword evidence="1" id="KW-0472">Membrane</keyword>
<dbReference type="OrthoDB" id="2309195at2"/>
<dbReference type="STRING" id="1231336.L248_2195"/>
<dbReference type="EMBL" id="KI271614">
    <property type="protein sequence ID" value="ERL63778.1"/>
    <property type="molecule type" value="Genomic_DNA"/>
</dbReference>
<name>U4TPF2_9LACO</name>
<accession>U4TPF2</accession>
<evidence type="ECO:0000313" key="2">
    <source>
        <dbReference type="EMBL" id="ERL63778.1"/>
    </source>
</evidence>
<evidence type="ECO:0000313" key="3">
    <source>
        <dbReference type="Proteomes" id="UP000030647"/>
    </source>
</evidence>
<dbReference type="AlphaFoldDB" id="U4TPF2"/>
<evidence type="ECO:0000256" key="1">
    <source>
        <dbReference type="SAM" id="Phobius"/>
    </source>
</evidence>
<protein>
    <submittedName>
        <fullName evidence="2">Uncharacterized protein</fullName>
    </submittedName>
</protein>
<feature type="transmembrane region" description="Helical" evidence="1">
    <location>
        <begin position="20"/>
        <end position="39"/>
    </location>
</feature>
<dbReference type="HOGENOM" id="CLU_1978706_0_0_9"/>
<keyword evidence="1" id="KW-1133">Transmembrane helix</keyword>
<feature type="transmembrane region" description="Helical" evidence="1">
    <location>
        <begin position="59"/>
        <end position="77"/>
    </location>
</feature>
<feature type="transmembrane region" description="Helical" evidence="1">
    <location>
        <begin position="84"/>
        <end position="102"/>
    </location>
</feature>
<dbReference type="Proteomes" id="UP000030647">
    <property type="component" value="Unassembled WGS sequence"/>
</dbReference>
<keyword evidence="3" id="KW-1185">Reference proteome</keyword>
<dbReference type="RefSeq" id="WP_022530949.1">
    <property type="nucleotide sequence ID" value="NZ_KI271614.1"/>
</dbReference>
<sequence length="151" mass="17332">MKKKDWQIIWYNVARNRFWAIKGLETMALGVFFMLSPGYMRDVSPFRSAVNYLDDPLPVLILLSVGFFAVISSCFKMEPNWRRGTIVVLQIIWALYAAAFLFRDINDLNPPMVGLATILSWFIVIQIYVEGLAGEPSDNELERGGQKRTHN</sequence>